<dbReference type="InterPro" id="IPR001789">
    <property type="entry name" value="Sig_transdc_resp-reg_receiver"/>
</dbReference>
<keyword evidence="5" id="KW-0805">Transcription regulation</keyword>
<dbReference type="GO" id="GO:0003700">
    <property type="term" value="F:DNA-binding transcription factor activity"/>
    <property type="evidence" value="ECO:0007669"/>
    <property type="project" value="InterPro"/>
</dbReference>
<evidence type="ECO:0000256" key="7">
    <source>
        <dbReference type="ARBA" id="ARBA00023163"/>
    </source>
</evidence>
<evidence type="ECO:0000256" key="6">
    <source>
        <dbReference type="ARBA" id="ARBA00023125"/>
    </source>
</evidence>
<dbReference type="PRINTS" id="PR00032">
    <property type="entry name" value="HTHARAC"/>
</dbReference>
<dbReference type="InterPro" id="IPR018060">
    <property type="entry name" value="HTH_AraC"/>
</dbReference>
<dbReference type="Proteomes" id="UP000683139">
    <property type="component" value="Unassembled WGS sequence"/>
</dbReference>
<evidence type="ECO:0000256" key="9">
    <source>
        <dbReference type="SAM" id="MobiDB-lite"/>
    </source>
</evidence>
<dbReference type="PANTHER" id="PTHR42713">
    <property type="entry name" value="HISTIDINE KINASE-RELATED"/>
    <property type="match status" value="1"/>
</dbReference>
<dbReference type="Gene3D" id="3.40.50.2300">
    <property type="match status" value="1"/>
</dbReference>
<evidence type="ECO:0000256" key="5">
    <source>
        <dbReference type="ARBA" id="ARBA00023015"/>
    </source>
</evidence>
<sequence length="261" mass="29895">MNSGNVMVIEDQYHFRKGLVKMIEDSNFNWSVVSEASNGLDALKILESHQPDLILTDIRMPAMDGIEFVSKLREKYPDTLVIILSGYRDFEYAQAAIKLGVIDYLVKPCTEEDIKQMLHKASHHLSSNGKQAAKPVPDREAAEQLDSLPTEEKQQKLIAKALAYIQLHYADDCRMTEVASHVKLNPSYFSVLFKRMTGESFTTYLTRIRMEKAVHLLSSTDMKIFEVAAATGFEGSNYFINVFKQFYAMSPKEYRNRFREN</sequence>
<keyword evidence="4" id="KW-0902">Two-component regulatory system</keyword>
<dbReference type="PANTHER" id="PTHR42713:SF3">
    <property type="entry name" value="TRANSCRIPTIONAL REGULATORY PROTEIN HPTR"/>
    <property type="match status" value="1"/>
</dbReference>
<accession>A0A920CYH2</accession>
<feature type="domain" description="Response regulatory" evidence="11">
    <location>
        <begin position="5"/>
        <end position="122"/>
    </location>
</feature>
<keyword evidence="7" id="KW-0804">Transcription</keyword>
<keyword evidence="13" id="KW-1185">Reference proteome</keyword>
<dbReference type="GO" id="GO:0005737">
    <property type="term" value="C:cytoplasm"/>
    <property type="evidence" value="ECO:0007669"/>
    <property type="project" value="UniProtKB-SubCell"/>
</dbReference>
<dbReference type="Pfam" id="PF00072">
    <property type="entry name" value="Response_reg"/>
    <property type="match status" value="1"/>
</dbReference>
<dbReference type="EMBL" id="BOSE01000003">
    <property type="protein sequence ID" value="GIP16388.1"/>
    <property type="molecule type" value="Genomic_DNA"/>
</dbReference>
<dbReference type="InterPro" id="IPR051552">
    <property type="entry name" value="HptR"/>
</dbReference>
<dbReference type="InterPro" id="IPR009057">
    <property type="entry name" value="Homeodomain-like_sf"/>
</dbReference>
<dbReference type="Gene3D" id="1.10.10.60">
    <property type="entry name" value="Homeodomain-like"/>
    <property type="match status" value="2"/>
</dbReference>
<evidence type="ECO:0000259" key="10">
    <source>
        <dbReference type="PROSITE" id="PS01124"/>
    </source>
</evidence>
<dbReference type="SMART" id="SM00448">
    <property type="entry name" value="REC"/>
    <property type="match status" value="1"/>
</dbReference>
<dbReference type="GO" id="GO:0000160">
    <property type="term" value="P:phosphorelay signal transduction system"/>
    <property type="evidence" value="ECO:0007669"/>
    <property type="project" value="UniProtKB-KW"/>
</dbReference>
<dbReference type="SMART" id="SM00342">
    <property type="entry name" value="HTH_ARAC"/>
    <property type="match status" value="1"/>
</dbReference>
<dbReference type="InterPro" id="IPR018062">
    <property type="entry name" value="HTH_AraC-typ_CS"/>
</dbReference>
<evidence type="ECO:0000313" key="12">
    <source>
        <dbReference type="EMBL" id="GIP16388.1"/>
    </source>
</evidence>
<comment type="subcellular location">
    <subcellularLocation>
        <location evidence="1">Cytoplasm</location>
    </subcellularLocation>
</comment>
<dbReference type="PROSITE" id="PS01124">
    <property type="entry name" value="HTH_ARAC_FAMILY_2"/>
    <property type="match status" value="1"/>
</dbReference>
<dbReference type="GO" id="GO:0043565">
    <property type="term" value="F:sequence-specific DNA binding"/>
    <property type="evidence" value="ECO:0007669"/>
    <property type="project" value="InterPro"/>
</dbReference>
<comment type="caution">
    <text evidence="12">The sequence shown here is derived from an EMBL/GenBank/DDBJ whole genome shotgun (WGS) entry which is preliminary data.</text>
</comment>
<keyword evidence="6 12" id="KW-0238">DNA-binding</keyword>
<dbReference type="PROSITE" id="PS00041">
    <property type="entry name" value="HTH_ARAC_FAMILY_1"/>
    <property type="match status" value="1"/>
</dbReference>
<evidence type="ECO:0000256" key="3">
    <source>
        <dbReference type="ARBA" id="ARBA00022553"/>
    </source>
</evidence>
<feature type="region of interest" description="Disordered" evidence="9">
    <location>
        <begin position="125"/>
        <end position="149"/>
    </location>
</feature>
<protein>
    <submittedName>
        <fullName evidence="12">DNA-binding response regulator</fullName>
    </submittedName>
</protein>
<keyword evidence="2" id="KW-0963">Cytoplasm</keyword>
<dbReference type="PROSITE" id="PS50110">
    <property type="entry name" value="RESPONSE_REGULATORY"/>
    <property type="match status" value="1"/>
</dbReference>
<evidence type="ECO:0000256" key="2">
    <source>
        <dbReference type="ARBA" id="ARBA00022490"/>
    </source>
</evidence>
<evidence type="ECO:0000256" key="1">
    <source>
        <dbReference type="ARBA" id="ARBA00004496"/>
    </source>
</evidence>
<evidence type="ECO:0000313" key="13">
    <source>
        <dbReference type="Proteomes" id="UP000683139"/>
    </source>
</evidence>
<dbReference type="InterPro" id="IPR011006">
    <property type="entry name" value="CheY-like_superfamily"/>
</dbReference>
<reference evidence="12" key="1">
    <citation type="submission" date="2021-03" db="EMBL/GenBank/DDBJ databases">
        <title>Antimicrobial resistance genes in bacteria isolated from Japanese honey, and their potential for conferring macrolide and lincosamide resistance in the American foulbrood pathogen Paenibacillus larvae.</title>
        <authorList>
            <person name="Okamoto M."/>
            <person name="Kumagai M."/>
            <person name="Kanamori H."/>
            <person name="Takamatsu D."/>
        </authorList>
    </citation>
    <scope>NUCLEOTIDE SEQUENCE</scope>
    <source>
        <strain evidence="12">J40TS1</strain>
    </source>
</reference>
<feature type="modified residue" description="4-aspartylphosphate" evidence="8">
    <location>
        <position position="57"/>
    </location>
</feature>
<keyword evidence="3 8" id="KW-0597">Phosphoprotein</keyword>
<dbReference type="AlphaFoldDB" id="A0A920CYH2"/>
<dbReference type="CDD" id="cd17536">
    <property type="entry name" value="REC_YesN-like"/>
    <property type="match status" value="1"/>
</dbReference>
<evidence type="ECO:0000256" key="8">
    <source>
        <dbReference type="PROSITE-ProRule" id="PRU00169"/>
    </source>
</evidence>
<evidence type="ECO:0000256" key="4">
    <source>
        <dbReference type="ARBA" id="ARBA00023012"/>
    </source>
</evidence>
<gene>
    <name evidence="12" type="ORF">J40TS1_20300</name>
</gene>
<organism evidence="12 13">
    <name type="scientific">Paenibacillus montaniterrae</name>
    <dbReference type="NCBI Taxonomy" id="429341"/>
    <lineage>
        <taxon>Bacteria</taxon>
        <taxon>Bacillati</taxon>
        <taxon>Bacillota</taxon>
        <taxon>Bacilli</taxon>
        <taxon>Bacillales</taxon>
        <taxon>Paenibacillaceae</taxon>
        <taxon>Paenibacillus</taxon>
    </lineage>
</organism>
<dbReference type="Pfam" id="PF12833">
    <property type="entry name" value="HTH_18"/>
    <property type="match status" value="1"/>
</dbReference>
<dbReference type="RefSeq" id="WP_213514643.1">
    <property type="nucleotide sequence ID" value="NZ_BOSE01000003.1"/>
</dbReference>
<dbReference type="SUPFAM" id="SSF52172">
    <property type="entry name" value="CheY-like"/>
    <property type="match status" value="1"/>
</dbReference>
<evidence type="ECO:0000259" key="11">
    <source>
        <dbReference type="PROSITE" id="PS50110"/>
    </source>
</evidence>
<dbReference type="SUPFAM" id="SSF46689">
    <property type="entry name" value="Homeodomain-like"/>
    <property type="match status" value="2"/>
</dbReference>
<dbReference type="InterPro" id="IPR020449">
    <property type="entry name" value="Tscrpt_reg_AraC-type_HTH"/>
</dbReference>
<proteinExistence type="predicted"/>
<name>A0A920CYH2_9BACL</name>
<feature type="domain" description="HTH araC/xylS-type" evidence="10">
    <location>
        <begin position="159"/>
        <end position="257"/>
    </location>
</feature>